<organism evidence="1 2">
    <name type="scientific">Exophiala xenobiotica</name>
    <dbReference type="NCBI Taxonomy" id="348802"/>
    <lineage>
        <taxon>Eukaryota</taxon>
        <taxon>Fungi</taxon>
        <taxon>Dikarya</taxon>
        <taxon>Ascomycota</taxon>
        <taxon>Pezizomycotina</taxon>
        <taxon>Eurotiomycetes</taxon>
        <taxon>Chaetothyriomycetidae</taxon>
        <taxon>Chaetothyriales</taxon>
        <taxon>Herpotrichiellaceae</taxon>
        <taxon>Exophiala</taxon>
    </lineage>
</organism>
<keyword evidence="2" id="KW-1185">Reference proteome</keyword>
<dbReference type="EMBL" id="KN847319">
    <property type="protein sequence ID" value="KIW55445.1"/>
    <property type="molecule type" value="Genomic_DNA"/>
</dbReference>
<dbReference type="GeneID" id="25326096"/>
<sequence>MMQHAEAEDLGVGSSTSVSCTYIRNGKIQMSIEPRNHCSKLIGYSILVGSWVPVRRCAPFDKFRYHGPCLAMTLSYYQRRPAIVSTPTCNHFMPAIHPVGHLSSQFCDMPQGISNLKFPHAPQPYPVSKCDSVMGQG</sequence>
<dbReference type="RefSeq" id="XP_013316029.1">
    <property type="nucleotide sequence ID" value="XM_013460575.1"/>
</dbReference>
<evidence type="ECO:0000313" key="1">
    <source>
        <dbReference type="EMBL" id="KIW55445.1"/>
    </source>
</evidence>
<proteinExistence type="predicted"/>
<reference evidence="1 2" key="1">
    <citation type="submission" date="2015-01" db="EMBL/GenBank/DDBJ databases">
        <title>The Genome Sequence of Exophiala xenobiotica CBS118157.</title>
        <authorList>
            <consortium name="The Broad Institute Genomics Platform"/>
            <person name="Cuomo C."/>
            <person name="de Hoog S."/>
            <person name="Gorbushina A."/>
            <person name="Stielow B."/>
            <person name="Teixiera M."/>
            <person name="Abouelleil A."/>
            <person name="Chapman S.B."/>
            <person name="Priest M."/>
            <person name="Young S.K."/>
            <person name="Wortman J."/>
            <person name="Nusbaum C."/>
            <person name="Birren B."/>
        </authorList>
    </citation>
    <scope>NUCLEOTIDE SEQUENCE [LARGE SCALE GENOMIC DNA]</scope>
    <source>
        <strain evidence="1 2">CBS 118157</strain>
    </source>
</reference>
<evidence type="ECO:0000313" key="2">
    <source>
        <dbReference type="Proteomes" id="UP000054342"/>
    </source>
</evidence>
<accession>A0A0D2ELD3</accession>
<dbReference type="AlphaFoldDB" id="A0A0D2ELD3"/>
<gene>
    <name evidence="1" type="ORF">PV05_04188</name>
</gene>
<name>A0A0D2ELD3_9EURO</name>
<dbReference type="HOGENOM" id="CLU_2109053_0_0_1"/>
<protein>
    <submittedName>
        <fullName evidence="1">Uncharacterized protein</fullName>
    </submittedName>
</protein>
<dbReference type="Proteomes" id="UP000054342">
    <property type="component" value="Unassembled WGS sequence"/>
</dbReference>